<evidence type="ECO:0000313" key="1">
    <source>
        <dbReference type="EMBL" id="ARF11161.1"/>
    </source>
</evidence>
<accession>A0A1V0SHL4</accession>
<proteinExistence type="predicted"/>
<sequence length="278" mass="33498">MAKYYAYDDHQFSFRKYDPIDSSDGSSYDSEEELNHTTIPKEWNVKFGDIIAMKDYRDTGTIFVGVDNQVVKNPDYSCSGYLSIPLDITKWLFDAYWYYKKIFLNKDQPCVSIDLKSDDQWIISKFGKALPEEWKIRLWYNWGEFEHIAIEFTEKDCDNRFFDWNVTYNQLMECYNGLNEKQYQFTFHYKINTTKDIKKLGEYKKNYMLQLPITWIERFNGGSNGRNWKLNEDFEEAKYVYSGPKSDMQKTYKIVKNYYNGFDGEWEFNITEPVEYFK</sequence>
<gene>
    <name evidence="1" type="ORF">Klosneuvirus_1_18</name>
</gene>
<organism evidence="1">
    <name type="scientific">Klosneuvirus KNV1</name>
    <dbReference type="NCBI Taxonomy" id="1977640"/>
    <lineage>
        <taxon>Viruses</taxon>
        <taxon>Varidnaviria</taxon>
        <taxon>Bamfordvirae</taxon>
        <taxon>Nucleocytoviricota</taxon>
        <taxon>Megaviricetes</taxon>
        <taxon>Imitervirales</taxon>
        <taxon>Mimiviridae</taxon>
        <taxon>Klosneuvirinae</taxon>
        <taxon>Klosneuvirus</taxon>
    </lineage>
</organism>
<name>A0A1V0SHL4_9VIRU</name>
<dbReference type="EMBL" id="KY684108">
    <property type="protein sequence ID" value="ARF11161.1"/>
    <property type="molecule type" value="Genomic_DNA"/>
</dbReference>
<reference evidence="1" key="1">
    <citation type="journal article" date="2017" name="Science">
        <title>Giant viruses with an expanded complement of translation system components.</title>
        <authorList>
            <person name="Schulz F."/>
            <person name="Yutin N."/>
            <person name="Ivanova N.N."/>
            <person name="Ortega D.R."/>
            <person name="Lee T.K."/>
            <person name="Vierheilig J."/>
            <person name="Daims H."/>
            <person name="Horn M."/>
            <person name="Wagner M."/>
            <person name="Jensen G.J."/>
            <person name="Kyrpides N.C."/>
            <person name="Koonin E.V."/>
            <person name="Woyke T."/>
        </authorList>
    </citation>
    <scope>NUCLEOTIDE SEQUENCE</scope>
    <source>
        <strain evidence="1">KNV1</strain>
    </source>
</reference>
<protein>
    <submittedName>
        <fullName evidence="1">Uncharacterized protein</fullName>
    </submittedName>
</protein>